<protein>
    <submittedName>
        <fullName evidence="1">DinB family protein</fullName>
    </submittedName>
</protein>
<sequence>MPFLTAPTTDEHDSLATFAQQQIDQVATALHGLDAAQLAQTPSASAMSLGALARHVLLISEGAARTLAAAPELGSPPERTPQQYAAEGEIAAEALREEDTPETLIEELRAVGRDLAAAIRAADLDMHSPVPEAPWFAGRETWSMRWFALHQIEENARHAGHADILRESLDGKGAYELNAGADGEEWPPAGW</sequence>
<comment type="caution">
    <text evidence="1">The sequence shown here is derived from an EMBL/GenBank/DDBJ whole genome shotgun (WGS) entry which is preliminary data.</text>
</comment>
<dbReference type="InterPro" id="IPR007061">
    <property type="entry name" value="MST-like"/>
</dbReference>
<accession>A0A921MUE1</accession>
<name>A0A921MUE1_9MICO</name>
<dbReference type="SUPFAM" id="SSF109854">
    <property type="entry name" value="DinB/YfiT-like putative metalloenzymes"/>
    <property type="match status" value="1"/>
</dbReference>
<dbReference type="Gene3D" id="1.20.120.450">
    <property type="entry name" value="dinb family like domain"/>
    <property type="match status" value="1"/>
</dbReference>
<proteinExistence type="predicted"/>
<organism evidence="1 2">
    <name type="scientific">Brachybacterium massiliense</name>
    <dbReference type="NCBI Taxonomy" id="1755098"/>
    <lineage>
        <taxon>Bacteria</taxon>
        <taxon>Bacillati</taxon>
        <taxon>Actinomycetota</taxon>
        <taxon>Actinomycetes</taxon>
        <taxon>Micrococcales</taxon>
        <taxon>Dermabacteraceae</taxon>
        <taxon>Brachybacterium</taxon>
    </lineage>
</organism>
<evidence type="ECO:0000313" key="2">
    <source>
        <dbReference type="Proteomes" id="UP000742460"/>
    </source>
</evidence>
<dbReference type="Pfam" id="PF04978">
    <property type="entry name" value="MST"/>
    <property type="match status" value="1"/>
</dbReference>
<reference evidence="1" key="2">
    <citation type="submission" date="2021-09" db="EMBL/GenBank/DDBJ databases">
        <authorList>
            <person name="Gilroy R."/>
        </authorList>
    </citation>
    <scope>NUCLEOTIDE SEQUENCE</scope>
    <source>
        <strain evidence="1">ChiGjej5B5-22894</strain>
    </source>
</reference>
<dbReference type="Proteomes" id="UP000742460">
    <property type="component" value="Unassembled WGS sequence"/>
</dbReference>
<evidence type="ECO:0000313" key="1">
    <source>
        <dbReference type="EMBL" id="HJG90597.1"/>
    </source>
</evidence>
<dbReference type="EMBL" id="DYUE01000071">
    <property type="protein sequence ID" value="HJG90597.1"/>
    <property type="molecule type" value="Genomic_DNA"/>
</dbReference>
<reference evidence="1" key="1">
    <citation type="journal article" date="2021" name="PeerJ">
        <title>Extensive microbial diversity within the chicken gut microbiome revealed by metagenomics and culture.</title>
        <authorList>
            <person name="Gilroy R."/>
            <person name="Ravi A."/>
            <person name="Getino M."/>
            <person name="Pursley I."/>
            <person name="Horton D.L."/>
            <person name="Alikhan N.F."/>
            <person name="Baker D."/>
            <person name="Gharbi K."/>
            <person name="Hall N."/>
            <person name="Watson M."/>
            <person name="Adriaenssens E.M."/>
            <person name="Foster-Nyarko E."/>
            <person name="Jarju S."/>
            <person name="Secka A."/>
            <person name="Antonio M."/>
            <person name="Oren A."/>
            <person name="Chaudhuri R.R."/>
            <person name="La Ragione R."/>
            <person name="Hildebrand F."/>
            <person name="Pallen M.J."/>
        </authorList>
    </citation>
    <scope>NUCLEOTIDE SEQUENCE</scope>
    <source>
        <strain evidence="1">ChiGjej5B5-22894</strain>
    </source>
</reference>
<dbReference type="InterPro" id="IPR034660">
    <property type="entry name" value="DinB/YfiT-like"/>
</dbReference>
<gene>
    <name evidence="1" type="ORF">K8V81_02615</name>
</gene>
<dbReference type="AlphaFoldDB" id="A0A921MUE1"/>